<dbReference type="EMBL" id="JAADJG010001171">
    <property type="protein sequence ID" value="KAF4422240.1"/>
    <property type="molecule type" value="Genomic_DNA"/>
</dbReference>
<proteinExistence type="predicted"/>
<organism evidence="1 2">
    <name type="scientific">Fusarium austroafricanum</name>
    <dbReference type="NCBI Taxonomy" id="2364996"/>
    <lineage>
        <taxon>Eukaryota</taxon>
        <taxon>Fungi</taxon>
        <taxon>Dikarya</taxon>
        <taxon>Ascomycota</taxon>
        <taxon>Pezizomycotina</taxon>
        <taxon>Sordariomycetes</taxon>
        <taxon>Hypocreomycetidae</taxon>
        <taxon>Hypocreales</taxon>
        <taxon>Nectriaceae</taxon>
        <taxon>Fusarium</taxon>
        <taxon>Fusarium concolor species complex</taxon>
    </lineage>
</organism>
<dbReference type="Gene3D" id="3.40.50.300">
    <property type="entry name" value="P-loop containing nucleotide triphosphate hydrolases"/>
    <property type="match status" value="1"/>
</dbReference>
<dbReference type="OrthoDB" id="5104952at2759"/>
<dbReference type="AlphaFoldDB" id="A0A8H4NFF2"/>
<name>A0A8H4NFF2_9HYPO</name>
<dbReference type="Proteomes" id="UP000605986">
    <property type="component" value="Unassembled WGS sequence"/>
</dbReference>
<dbReference type="InterPro" id="IPR027417">
    <property type="entry name" value="P-loop_NTPase"/>
</dbReference>
<reference evidence="1" key="1">
    <citation type="submission" date="2020-01" db="EMBL/GenBank/DDBJ databases">
        <title>Identification and distribution of gene clusters putatively required for synthesis of sphingolipid metabolism inhibitors in phylogenetically diverse species of the filamentous fungus Fusarium.</title>
        <authorList>
            <person name="Kim H.-S."/>
            <person name="Busman M."/>
            <person name="Brown D.W."/>
            <person name="Divon H."/>
            <person name="Uhlig S."/>
            <person name="Proctor R.H."/>
        </authorList>
    </citation>
    <scope>NUCLEOTIDE SEQUENCE</scope>
    <source>
        <strain evidence="1">NRRL 53441</strain>
    </source>
</reference>
<sequence>MLQKQMGEYSTSGQWKGVSMTRTSTKLTSKLGINANVDEDPSFGFWIEFPLATKDYEVAMKTAAEVLEHIPQCADILCATITASHNDGRVHEFKLHADGFAIDEAANMTQADLLRVWGNTPMPCFLFGDAKRLPSAVMIITEKWPASEDYGSSLENRSERS</sequence>
<evidence type="ECO:0000313" key="2">
    <source>
        <dbReference type="Proteomes" id="UP000605986"/>
    </source>
</evidence>
<gene>
    <name evidence="1" type="ORF">F53441_14297</name>
</gene>
<keyword evidence="2" id="KW-1185">Reference proteome</keyword>
<accession>A0A8H4NFF2</accession>
<evidence type="ECO:0000313" key="1">
    <source>
        <dbReference type="EMBL" id="KAF4422240.1"/>
    </source>
</evidence>
<comment type="caution">
    <text evidence="1">The sequence shown here is derived from an EMBL/GenBank/DDBJ whole genome shotgun (WGS) entry which is preliminary data.</text>
</comment>
<protein>
    <submittedName>
        <fullName evidence="1">Uncharacterized protein</fullName>
    </submittedName>
</protein>